<dbReference type="SUPFAM" id="SSF51230">
    <property type="entry name" value="Single hybrid motif"/>
    <property type="match status" value="1"/>
</dbReference>
<evidence type="ECO:0000259" key="7">
    <source>
        <dbReference type="PROSITE" id="PS51826"/>
    </source>
</evidence>
<dbReference type="Pfam" id="PF00364">
    <property type="entry name" value="Biotin_lipoyl"/>
    <property type="match status" value="1"/>
</dbReference>
<keyword evidence="4 8" id="KW-0808">Transferase</keyword>
<evidence type="ECO:0000259" key="6">
    <source>
        <dbReference type="PROSITE" id="PS50968"/>
    </source>
</evidence>
<evidence type="ECO:0000256" key="4">
    <source>
        <dbReference type="RuleBase" id="RU003423"/>
    </source>
</evidence>
<feature type="domain" description="Lipoyl-binding" evidence="6">
    <location>
        <begin position="2"/>
        <end position="78"/>
    </location>
</feature>
<dbReference type="InterPro" id="IPR023213">
    <property type="entry name" value="CAT-like_dom_sf"/>
</dbReference>
<evidence type="ECO:0000256" key="5">
    <source>
        <dbReference type="SAM" id="MobiDB-lite"/>
    </source>
</evidence>
<evidence type="ECO:0000256" key="2">
    <source>
        <dbReference type="ARBA" id="ARBA00007317"/>
    </source>
</evidence>
<keyword evidence="4 8" id="KW-0012">Acyltransferase</keyword>
<sequence>MAEIIDMPKLSDTMTVGTIVNWLKKEGEAVSVGDMLCEIETDKATMELENLVADGVILKIYINESGEAPVGAPICAIGEKGEAAPDVAAPQSAPAEPEAAPAEAAPVVEEATKPEPEGRKQESKPAPTAPAPASSDSGKRIKVSPLARKLAEEKGIPLEAIQPSGPSGRIVKKDVLAAAEKGVTAPAAASSAPIVIPSGAGIAEEGPVKISNMRKAIAKHLVESKTQIPHFYLETEVDAAALIKTRAQLNKDLTELPPEKGGIKLTVNDFILKASAEALRRVPGVNASWMGDHIQQHSSVHLAFGVAVPDGLVTPVVRDAQAKTLRQVSAEAKGLIGKARDKKLKPDEMSGSTFTVTNLGMFGVTGFYGIISPPNAAILSVGATIAKPVVNANGEITIGHRMAIGLSGDHRVIDGATGAMFLQALQTLLETPALMLV</sequence>
<dbReference type="InterPro" id="IPR001078">
    <property type="entry name" value="2-oxoacid_DH_actylTfrase"/>
</dbReference>
<gene>
    <name evidence="8" type="ORF">RZN69_04885</name>
</gene>
<dbReference type="Pfam" id="PF02817">
    <property type="entry name" value="E3_binding"/>
    <property type="match status" value="1"/>
</dbReference>
<evidence type="ECO:0000313" key="9">
    <source>
        <dbReference type="Proteomes" id="UP001304300"/>
    </source>
</evidence>
<dbReference type="GO" id="GO:0006086">
    <property type="term" value="P:pyruvate decarboxylation to acetyl-CoA"/>
    <property type="evidence" value="ECO:0007669"/>
    <property type="project" value="InterPro"/>
</dbReference>
<dbReference type="InterPro" id="IPR000089">
    <property type="entry name" value="Biotin_lipoyl"/>
</dbReference>
<dbReference type="KEGG" id="puo:RZN69_04885"/>
<keyword evidence="9" id="KW-1185">Reference proteome</keyword>
<dbReference type="Gene3D" id="3.30.559.10">
    <property type="entry name" value="Chloramphenicol acetyltransferase-like domain"/>
    <property type="match status" value="1"/>
</dbReference>
<dbReference type="Pfam" id="PF00198">
    <property type="entry name" value="2-oxoacid_dh"/>
    <property type="match status" value="1"/>
</dbReference>
<dbReference type="PANTHER" id="PTHR23151">
    <property type="entry name" value="DIHYDROLIPOAMIDE ACETYL/SUCCINYL-TRANSFERASE-RELATED"/>
    <property type="match status" value="1"/>
</dbReference>
<comment type="similarity">
    <text evidence="2 4">Belongs to the 2-oxoacid dehydrogenase family.</text>
</comment>
<dbReference type="InterPro" id="IPR011053">
    <property type="entry name" value="Single_hybrid_motif"/>
</dbReference>
<feature type="compositionally biased region" description="Low complexity" evidence="5">
    <location>
        <begin position="87"/>
        <end position="109"/>
    </location>
</feature>
<dbReference type="Proteomes" id="UP001304300">
    <property type="component" value="Chromosome"/>
</dbReference>
<dbReference type="EMBL" id="CP136920">
    <property type="protein sequence ID" value="WOO42415.1"/>
    <property type="molecule type" value="Genomic_DNA"/>
</dbReference>
<protein>
    <recommendedName>
        <fullName evidence="4">Dihydrolipoamide acetyltransferase component of pyruvate dehydrogenase complex</fullName>
        <ecNumber evidence="4">2.3.1.-</ecNumber>
    </recommendedName>
</protein>
<feature type="domain" description="Peripheral subunit-binding (PSBD)" evidence="7">
    <location>
        <begin position="142"/>
        <end position="179"/>
    </location>
</feature>
<dbReference type="Gene3D" id="2.40.50.100">
    <property type="match status" value="1"/>
</dbReference>
<name>A0AAQ3LEG5_9BACT</name>
<dbReference type="PANTHER" id="PTHR23151:SF90">
    <property type="entry name" value="DIHYDROLIPOYLLYSINE-RESIDUE ACETYLTRANSFERASE COMPONENT OF PYRUVATE DEHYDROGENASE COMPLEX, MITOCHONDRIAL-RELATED"/>
    <property type="match status" value="1"/>
</dbReference>
<organism evidence="8 9">
    <name type="scientific">Rubellicoccus peritrichatus</name>
    <dbReference type="NCBI Taxonomy" id="3080537"/>
    <lineage>
        <taxon>Bacteria</taxon>
        <taxon>Pseudomonadati</taxon>
        <taxon>Verrucomicrobiota</taxon>
        <taxon>Opitutia</taxon>
        <taxon>Puniceicoccales</taxon>
        <taxon>Cerasicoccaceae</taxon>
        <taxon>Rubellicoccus</taxon>
    </lineage>
</organism>
<dbReference type="InterPro" id="IPR045257">
    <property type="entry name" value="E2/Pdx1"/>
</dbReference>
<dbReference type="SUPFAM" id="SSF52777">
    <property type="entry name" value="CoA-dependent acyltransferases"/>
    <property type="match status" value="1"/>
</dbReference>
<keyword evidence="3 4" id="KW-0450">Lipoyl</keyword>
<feature type="region of interest" description="Disordered" evidence="5">
    <location>
        <begin position="85"/>
        <end position="142"/>
    </location>
</feature>
<dbReference type="PROSITE" id="PS50968">
    <property type="entry name" value="BIOTINYL_LIPOYL"/>
    <property type="match status" value="1"/>
</dbReference>
<dbReference type="AlphaFoldDB" id="A0AAQ3LEG5"/>
<dbReference type="SUPFAM" id="SSF47005">
    <property type="entry name" value="Peripheral subunit-binding domain of 2-oxo acid dehydrogenase complex"/>
    <property type="match status" value="1"/>
</dbReference>
<dbReference type="InterPro" id="IPR036625">
    <property type="entry name" value="E3-bd_dom_sf"/>
</dbReference>
<evidence type="ECO:0000313" key="8">
    <source>
        <dbReference type="EMBL" id="WOO42415.1"/>
    </source>
</evidence>
<reference evidence="8 9" key="1">
    <citation type="submission" date="2023-10" db="EMBL/GenBank/DDBJ databases">
        <title>Rubellicoccus peritrichatus gen. nov., sp. nov., isolated from an algae of coral reef tank.</title>
        <authorList>
            <person name="Luo J."/>
        </authorList>
    </citation>
    <scope>NUCLEOTIDE SEQUENCE [LARGE SCALE GENOMIC DNA]</scope>
    <source>
        <strain evidence="8 9">CR14</strain>
    </source>
</reference>
<evidence type="ECO:0000256" key="3">
    <source>
        <dbReference type="ARBA" id="ARBA00022823"/>
    </source>
</evidence>
<dbReference type="CDD" id="cd06849">
    <property type="entry name" value="lipoyl_domain"/>
    <property type="match status" value="1"/>
</dbReference>
<dbReference type="EC" id="2.3.1.-" evidence="4"/>
<dbReference type="PROSITE" id="PS51826">
    <property type="entry name" value="PSBD"/>
    <property type="match status" value="1"/>
</dbReference>
<proteinExistence type="inferred from homology"/>
<comment type="cofactor">
    <cofactor evidence="1 4">
        <name>(R)-lipoate</name>
        <dbReference type="ChEBI" id="CHEBI:83088"/>
    </cofactor>
</comment>
<accession>A0AAQ3LEG5</accession>
<dbReference type="GO" id="GO:0016746">
    <property type="term" value="F:acyltransferase activity"/>
    <property type="evidence" value="ECO:0007669"/>
    <property type="project" value="UniProtKB-KW"/>
</dbReference>
<evidence type="ECO:0000256" key="1">
    <source>
        <dbReference type="ARBA" id="ARBA00001938"/>
    </source>
</evidence>
<dbReference type="Gene3D" id="4.10.320.10">
    <property type="entry name" value="E3-binding domain"/>
    <property type="match status" value="1"/>
</dbReference>
<dbReference type="InterPro" id="IPR004167">
    <property type="entry name" value="PSBD"/>
</dbReference>
<dbReference type="GO" id="GO:0045254">
    <property type="term" value="C:pyruvate dehydrogenase complex"/>
    <property type="evidence" value="ECO:0007669"/>
    <property type="project" value="InterPro"/>
</dbReference>
<feature type="compositionally biased region" description="Basic and acidic residues" evidence="5">
    <location>
        <begin position="110"/>
        <end position="123"/>
    </location>
</feature>
<dbReference type="RefSeq" id="WP_317834934.1">
    <property type="nucleotide sequence ID" value="NZ_CP136920.1"/>
</dbReference>